<protein>
    <recommendedName>
        <fullName evidence="1">Ig-like domain-containing protein</fullName>
    </recommendedName>
</protein>
<reference evidence="2 3" key="1">
    <citation type="submission" date="2024-04" db="EMBL/GenBank/DDBJ databases">
        <authorList>
            <person name="Rising A."/>
            <person name="Reimegard J."/>
            <person name="Sonavane S."/>
            <person name="Akerstrom W."/>
            <person name="Nylinder S."/>
            <person name="Hedman E."/>
            <person name="Kallberg Y."/>
        </authorList>
    </citation>
    <scope>NUCLEOTIDE SEQUENCE [LARGE SCALE GENOMIC DNA]</scope>
</reference>
<evidence type="ECO:0000313" key="3">
    <source>
        <dbReference type="Proteomes" id="UP001497382"/>
    </source>
</evidence>
<dbReference type="Proteomes" id="UP001497382">
    <property type="component" value="Unassembled WGS sequence"/>
</dbReference>
<dbReference type="AlphaFoldDB" id="A0AAV1YT51"/>
<keyword evidence="3" id="KW-1185">Reference proteome</keyword>
<dbReference type="Gene3D" id="2.60.40.10">
    <property type="entry name" value="Immunoglobulins"/>
    <property type="match status" value="1"/>
</dbReference>
<dbReference type="InterPro" id="IPR007110">
    <property type="entry name" value="Ig-like_dom"/>
</dbReference>
<comment type="caution">
    <text evidence="2">The sequence shown here is derived from an EMBL/GenBank/DDBJ whole genome shotgun (WGS) entry which is preliminary data.</text>
</comment>
<feature type="non-terminal residue" evidence="2">
    <location>
        <position position="110"/>
    </location>
</feature>
<dbReference type="EMBL" id="CAXIEN010000004">
    <property type="protein sequence ID" value="CAL1262029.1"/>
    <property type="molecule type" value="Genomic_DNA"/>
</dbReference>
<gene>
    <name evidence="2" type="ORF">LARSCL_LOCUS744</name>
</gene>
<dbReference type="SUPFAM" id="SSF48726">
    <property type="entry name" value="Immunoglobulin"/>
    <property type="match status" value="1"/>
</dbReference>
<name>A0AAV1YT51_9ARAC</name>
<evidence type="ECO:0000259" key="1">
    <source>
        <dbReference type="PROSITE" id="PS50835"/>
    </source>
</evidence>
<sequence length="110" mass="11856">MSTESISSRGNAWKSTKAPVCRSVVGKGGNYAVLRGSSLRLNCIPKVSEPQELREAGKTYVWTDEAGKELIDARYIKLNSGDLEIVNAHVGDSGIYKCTIQSSAKQVSPP</sequence>
<evidence type="ECO:0000313" key="2">
    <source>
        <dbReference type="EMBL" id="CAL1262029.1"/>
    </source>
</evidence>
<organism evidence="2 3">
    <name type="scientific">Larinioides sclopetarius</name>
    <dbReference type="NCBI Taxonomy" id="280406"/>
    <lineage>
        <taxon>Eukaryota</taxon>
        <taxon>Metazoa</taxon>
        <taxon>Ecdysozoa</taxon>
        <taxon>Arthropoda</taxon>
        <taxon>Chelicerata</taxon>
        <taxon>Arachnida</taxon>
        <taxon>Araneae</taxon>
        <taxon>Araneomorphae</taxon>
        <taxon>Entelegynae</taxon>
        <taxon>Araneoidea</taxon>
        <taxon>Araneidae</taxon>
        <taxon>Larinioides</taxon>
    </lineage>
</organism>
<dbReference type="PROSITE" id="PS50835">
    <property type="entry name" value="IG_LIKE"/>
    <property type="match status" value="1"/>
</dbReference>
<feature type="domain" description="Ig-like" evidence="1">
    <location>
        <begin position="19"/>
        <end position="108"/>
    </location>
</feature>
<dbReference type="InterPro" id="IPR036179">
    <property type="entry name" value="Ig-like_dom_sf"/>
</dbReference>
<accession>A0AAV1YT51</accession>
<proteinExistence type="predicted"/>
<dbReference type="InterPro" id="IPR013783">
    <property type="entry name" value="Ig-like_fold"/>
</dbReference>